<dbReference type="Proteomes" id="UP000756530">
    <property type="component" value="Unassembled WGS sequence"/>
</dbReference>
<protein>
    <submittedName>
        <fullName evidence="13">Selenide, water dikinase SelD</fullName>
        <ecNumber evidence="13">2.7.9.3</ecNumber>
    </submittedName>
</protein>
<dbReference type="InterPro" id="IPR016188">
    <property type="entry name" value="PurM-like_N"/>
</dbReference>
<dbReference type="InterPro" id="IPR023753">
    <property type="entry name" value="FAD/NAD-binding_dom"/>
</dbReference>
<proteinExistence type="predicted"/>
<dbReference type="Pfam" id="PF00586">
    <property type="entry name" value="AIRS"/>
    <property type="match status" value="1"/>
</dbReference>
<dbReference type="Pfam" id="PF02769">
    <property type="entry name" value="AIRS_C"/>
    <property type="match status" value="1"/>
</dbReference>
<evidence type="ECO:0000256" key="7">
    <source>
        <dbReference type="ARBA" id="ARBA00022840"/>
    </source>
</evidence>
<evidence type="ECO:0000313" key="14">
    <source>
        <dbReference type="Proteomes" id="UP000756530"/>
    </source>
</evidence>
<dbReference type="InterPro" id="IPR010918">
    <property type="entry name" value="PurM-like_C_dom"/>
</dbReference>
<name>A0ABS6SYM3_9RHOB</name>
<evidence type="ECO:0000256" key="6">
    <source>
        <dbReference type="ARBA" id="ARBA00022827"/>
    </source>
</evidence>
<evidence type="ECO:0000256" key="1">
    <source>
        <dbReference type="ARBA" id="ARBA00001974"/>
    </source>
</evidence>
<keyword evidence="14" id="KW-1185">Reference proteome</keyword>
<keyword evidence="7" id="KW-0067">ATP-binding</keyword>
<dbReference type="GO" id="GO:0004756">
    <property type="term" value="F:selenide, water dikinase activity"/>
    <property type="evidence" value="ECO:0007669"/>
    <property type="project" value="UniProtKB-EC"/>
</dbReference>
<evidence type="ECO:0000259" key="11">
    <source>
        <dbReference type="Pfam" id="PF02769"/>
    </source>
</evidence>
<comment type="cofactor">
    <cofactor evidence="1">
        <name>FAD</name>
        <dbReference type="ChEBI" id="CHEBI:57692"/>
    </cofactor>
</comment>
<keyword evidence="6" id="KW-0274">FAD</keyword>
<dbReference type="RefSeq" id="WP_218390923.1">
    <property type="nucleotide sequence ID" value="NZ_JAHUZE010000001.1"/>
</dbReference>
<feature type="domain" description="FAD/NAD(P)-binding" evidence="12">
    <location>
        <begin position="10"/>
        <end position="299"/>
    </location>
</feature>
<dbReference type="NCBIfam" id="TIGR00476">
    <property type="entry name" value="selD"/>
    <property type="match status" value="1"/>
</dbReference>
<reference evidence="13 14" key="1">
    <citation type="submission" date="2021-05" db="EMBL/GenBank/DDBJ databases">
        <title>Culturable bacteria isolated from Daya Bay.</title>
        <authorList>
            <person name="Zheng W."/>
            <person name="Yu S."/>
            <person name="Huang Y."/>
        </authorList>
    </citation>
    <scope>NUCLEOTIDE SEQUENCE [LARGE SCALE GENOMIC DNA]</scope>
    <source>
        <strain evidence="13 14">DP4N28-5</strain>
    </source>
</reference>
<keyword evidence="8" id="KW-0560">Oxidoreductase</keyword>
<dbReference type="EC" id="2.7.9.3" evidence="13"/>
<evidence type="ECO:0000256" key="4">
    <source>
        <dbReference type="ARBA" id="ARBA00022741"/>
    </source>
</evidence>
<evidence type="ECO:0000256" key="5">
    <source>
        <dbReference type="ARBA" id="ARBA00022777"/>
    </source>
</evidence>
<keyword evidence="9" id="KW-0711">Selenium</keyword>
<evidence type="ECO:0000256" key="9">
    <source>
        <dbReference type="ARBA" id="ARBA00023266"/>
    </source>
</evidence>
<sequence>MQPQIPLTRDLVLIGGGHAHALALRMWGMNPLPGARLTLINPGPTAPYSGMLPGHIAGHYRRDELDIDLVKLARFAGARLINGAATAIDPKLKRIDVAGHAAIHYDVASIDVGIHAEMPDIEGFSEYGVGAKPLDRYAESWRVFVQRVERGEAKPQVAVVGGGVAGTELALAMARKLRTIGATPEITLIEMARDLTGFSPSALSRATKALDRFGVRVLTGTQVAKISADSVTTSLGEEIASAFTVGAAGAFAHGWLADSGLPLTEDGFIEVDETLRVSGVSDLFAVGDCAHLMATPRPKAGVFAVRAAPVLAHNLRACLSDGRLKPFRPQKDFLKLVSMGEKNALAEKWGRSLAGPALWRWKNRIDQRFMDRFRNLPEMAQDRLPRELAAGVREELGAKAQMLCTGCGSKVAAGVLSGTLAGWPRIGREDVLMGPGDDAALLAMGDIRQVVTTDHLRAFTEDPQRFARIAALHALGDIWAMGAEPQAVLIQITVPRQSEALQARVLDEMMVAANDVISNAGAEIVGGHTTMGAETILGFTVTGLLDGPAVTLAGARAGDVIVLTRPIGSGTLLAGEMQGRANGRHIEAMFAEMERPQASIAKAMRAAHAMTDVTGFGLAGHLLAMARASGLRAALLLGAIPTYDGALDLSAAGVHSTIYKANAEAAPVYGMGNPAHVALLHDPQTAGGFVAAVSREDLAGLHDAVKNAGGHLYEIGSFDKGPVGIDIV</sequence>
<dbReference type="InterPro" id="IPR017584">
    <property type="entry name" value="Pyridine_nucleo_diS_OxRdtase_N"/>
</dbReference>
<dbReference type="NCBIfam" id="TIGR03169">
    <property type="entry name" value="Nterm_to_SelD"/>
    <property type="match status" value="1"/>
</dbReference>
<dbReference type="InterPro" id="IPR051169">
    <property type="entry name" value="NADH-Q_oxidoreductase"/>
</dbReference>
<accession>A0ABS6SYM3</accession>
<keyword evidence="3 13" id="KW-0808">Transferase</keyword>
<evidence type="ECO:0000256" key="8">
    <source>
        <dbReference type="ARBA" id="ARBA00023002"/>
    </source>
</evidence>
<keyword evidence="5" id="KW-0418">Kinase</keyword>
<evidence type="ECO:0000259" key="12">
    <source>
        <dbReference type="Pfam" id="PF07992"/>
    </source>
</evidence>
<dbReference type="Pfam" id="PF07992">
    <property type="entry name" value="Pyr_redox_2"/>
    <property type="match status" value="1"/>
</dbReference>
<comment type="caution">
    <text evidence="13">The sequence shown here is derived from an EMBL/GenBank/DDBJ whole genome shotgun (WGS) entry which is preliminary data.</text>
</comment>
<gene>
    <name evidence="13" type="primary">selD</name>
    <name evidence="13" type="ORF">KJP28_03970</name>
</gene>
<dbReference type="EMBL" id="JAHUZE010000001">
    <property type="protein sequence ID" value="MBV7378070.1"/>
    <property type="molecule type" value="Genomic_DNA"/>
</dbReference>
<evidence type="ECO:0000256" key="3">
    <source>
        <dbReference type="ARBA" id="ARBA00022679"/>
    </source>
</evidence>
<evidence type="ECO:0000256" key="2">
    <source>
        <dbReference type="ARBA" id="ARBA00022630"/>
    </source>
</evidence>
<dbReference type="PANTHER" id="PTHR42913">
    <property type="entry name" value="APOPTOSIS-INDUCING FACTOR 1"/>
    <property type="match status" value="1"/>
</dbReference>
<dbReference type="PANTHER" id="PTHR42913:SF9">
    <property type="entry name" value="SLR1591 PROTEIN"/>
    <property type="match status" value="1"/>
</dbReference>
<dbReference type="InterPro" id="IPR004536">
    <property type="entry name" value="SPS/SelD"/>
</dbReference>
<feature type="domain" description="PurM-like C-terminal" evidence="11">
    <location>
        <begin position="556"/>
        <end position="722"/>
    </location>
</feature>
<organism evidence="13 14">
    <name type="scientific">Maritimibacter dapengensis</name>
    <dbReference type="NCBI Taxonomy" id="2836868"/>
    <lineage>
        <taxon>Bacteria</taxon>
        <taxon>Pseudomonadati</taxon>
        <taxon>Pseudomonadota</taxon>
        <taxon>Alphaproteobacteria</taxon>
        <taxon>Rhodobacterales</taxon>
        <taxon>Roseobacteraceae</taxon>
        <taxon>Maritimibacter</taxon>
    </lineage>
</organism>
<dbReference type="CDD" id="cd02195">
    <property type="entry name" value="SelD"/>
    <property type="match status" value="1"/>
</dbReference>
<evidence type="ECO:0000259" key="10">
    <source>
        <dbReference type="Pfam" id="PF00586"/>
    </source>
</evidence>
<feature type="domain" description="PurM-like N-terminal" evidence="10">
    <location>
        <begin position="436"/>
        <end position="544"/>
    </location>
</feature>
<keyword evidence="2" id="KW-0285">Flavoprotein</keyword>
<evidence type="ECO:0000313" key="13">
    <source>
        <dbReference type="EMBL" id="MBV7378070.1"/>
    </source>
</evidence>
<keyword evidence="4" id="KW-0547">Nucleotide-binding</keyword>